<evidence type="ECO:0000313" key="2">
    <source>
        <dbReference type="EMBL" id="CZS99484.1"/>
    </source>
</evidence>
<dbReference type="EMBL" id="FJUX01000041">
    <property type="protein sequence ID" value="CZS99484.1"/>
    <property type="molecule type" value="Genomic_DNA"/>
</dbReference>
<accession>A0A1E1KRC6</accession>
<feature type="region of interest" description="Disordered" evidence="1">
    <location>
        <begin position="52"/>
        <end position="74"/>
    </location>
</feature>
<name>A0A1E1KRC6_9HELO</name>
<organism evidence="2 3">
    <name type="scientific">Rhynchosporium agropyri</name>
    <dbReference type="NCBI Taxonomy" id="914238"/>
    <lineage>
        <taxon>Eukaryota</taxon>
        <taxon>Fungi</taxon>
        <taxon>Dikarya</taxon>
        <taxon>Ascomycota</taxon>
        <taxon>Pezizomycotina</taxon>
        <taxon>Leotiomycetes</taxon>
        <taxon>Helotiales</taxon>
        <taxon>Ploettnerulaceae</taxon>
        <taxon>Rhynchosporium</taxon>
    </lineage>
</organism>
<gene>
    <name evidence="2" type="ORF">RAG0_07840</name>
</gene>
<protein>
    <submittedName>
        <fullName evidence="2">Uncharacterized protein</fullName>
    </submittedName>
</protein>
<dbReference type="AlphaFoldDB" id="A0A1E1KRC6"/>
<evidence type="ECO:0000256" key="1">
    <source>
        <dbReference type="SAM" id="MobiDB-lite"/>
    </source>
</evidence>
<evidence type="ECO:0000313" key="3">
    <source>
        <dbReference type="Proteomes" id="UP000178912"/>
    </source>
</evidence>
<reference evidence="3" key="1">
    <citation type="submission" date="2016-03" db="EMBL/GenBank/DDBJ databases">
        <authorList>
            <person name="Guldener U."/>
        </authorList>
    </citation>
    <scope>NUCLEOTIDE SEQUENCE [LARGE SCALE GENOMIC DNA]</scope>
    <source>
        <strain evidence="3">04CH-RAC-A.6.1</strain>
    </source>
</reference>
<sequence>MGIPVDNRIYAYYLNPVTYFRAGCSSSKAIASILLLVLRGRILLAHCDHATKDKPEPANNDAGDSMRSRYGVVR</sequence>
<proteinExistence type="predicted"/>
<dbReference type="Proteomes" id="UP000178912">
    <property type="component" value="Unassembled WGS sequence"/>
</dbReference>
<keyword evidence="3" id="KW-1185">Reference proteome</keyword>